<keyword evidence="3" id="KW-1185">Reference proteome</keyword>
<keyword evidence="1" id="KW-0812">Transmembrane</keyword>
<keyword evidence="1" id="KW-0472">Membrane</keyword>
<feature type="transmembrane region" description="Helical" evidence="1">
    <location>
        <begin position="94"/>
        <end position="113"/>
    </location>
</feature>
<keyword evidence="1" id="KW-1133">Transmembrane helix</keyword>
<evidence type="ECO:0008006" key="4">
    <source>
        <dbReference type="Google" id="ProtNLM"/>
    </source>
</evidence>
<evidence type="ECO:0000313" key="2">
    <source>
        <dbReference type="EMBL" id="ROS01455.1"/>
    </source>
</evidence>
<name>A0A3N2DQ72_9GAMM</name>
<sequence>MLQRCFSRGYFFFVALLLMLWGLFSPEPLLGSLRHLDKYQHVIAFATVSLLGGSLIPARRRLVYWLLWLLLAILLEYMQGILLPHRRFDSYDVLANLAGVCVGGLLCWVSTVWSRRQGGEAIGGDKVGI</sequence>
<gene>
    <name evidence="2" type="ORF">EDC56_1897</name>
</gene>
<dbReference type="Proteomes" id="UP000275394">
    <property type="component" value="Unassembled WGS sequence"/>
</dbReference>
<protein>
    <recommendedName>
        <fullName evidence="4">VanZ like protein</fullName>
    </recommendedName>
</protein>
<reference evidence="2 3" key="1">
    <citation type="submission" date="2018-11" db="EMBL/GenBank/DDBJ databases">
        <title>Genomic Encyclopedia of Type Strains, Phase IV (KMG-IV): sequencing the most valuable type-strain genomes for metagenomic binning, comparative biology and taxonomic classification.</title>
        <authorList>
            <person name="Goeker M."/>
        </authorList>
    </citation>
    <scope>NUCLEOTIDE SEQUENCE [LARGE SCALE GENOMIC DNA]</scope>
    <source>
        <strain evidence="2 3">DSM 100316</strain>
    </source>
</reference>
<evidence type="ECO:0000313" key="3">
    <source>
        <dbReference type="Proteomes" id="UP000275394"/>
    </source>
</evidence>
<feature type="transmembrane region" description="Helical" evidence="1">
    <location>
        <begin position="7"/>
        <end position="24"/>
    </location>
</feature>
<dbReference type="PANTHER" id="PTHR28008">
    <property type="entry name" value="DOMAIN PROTEIN, PUTATIVE (AFU_ORTHOLOGUE AFUA_3G10980)-RELATED"/>
    <property type="match status" value="1"/>
</dbReference>
<organism evidence="2 3">
    <name type="scientific">Sinobacterium caligoides</name>
    <dbReference type="NCBI Taxonomy" id="933926"/>
    <lineage>
        <taxon>Bacteria</taxon>
        <taxon>Pseudomonadati</taxon>
        <taxon>Pseudomonadota</taxon>
        <taxon>Gammaproteobacteria</taxon>
        <taxon>Cellvibrionales</taxon>
        <taxon>Spongiibacteraceae</taxon>
        <taxon>Sinobacterium</taxon>
    </lineage>
</organism>
<feature type="transmembrane region" description="Helical" evidence="1">
    <location>
        <begin position="39"/>
        <end position="56"/>
    </location>
</feature>
<dbReference type="EMBL" id="RKHR01000004">
    <property type="protein sequence ID" value="ROS01455.1"/>
    <property type="molecule type" value="Genomic_DNA"/>
</dbReference>
<dbReference type="AlphaFoldDB" id="A0A3N2DQ72"/>
<evidence type="ECO:0000256" key="1">
    <source>
        <dbReference type="SAM" id="Phobius"/>
    </source>
</evidence>
<accession>A0A3N2DQ72</accession>
<proteinExistence type="predicted"/>
<comment type="caution">
    <text evidence="2">The sequence shown here is derived from an EMBL/GenBank/DDBJ whole genome shotgun (WGS) entry which is preliminary data.</text>
</comment>
<dbReference type="PANTHER" id="PTHR28008:SF1">
    <property type="entry name" value="DOMAIN PROTEIN, PUTATIVE (AFU_ORTHOLOGUE AFUA_3G10980)-RELATED"/>
    <property type="match status" value="1"/>
</dbReference>
<feature type="transmembrane region" description="Helical" evidence="1">
    <location>
        <begin position="63"/>
        <end position="82"/>
    </location>
</feature>